<accession>A0A841U8Y0</accession>
<feature type="domain" description="HTH tetR-type" evidence="5">
    <location>
        <begin position="8"/>
        <end position="68"/>
    </location>
</feature>
<dbReference type="PROSITE" id="PS50977">
    <property type="entry name" value="HTH_TETR_2"/>
    <property type="match status" value="1"/>
</dbReference>
<dbReference type="Pfam" id="PF00440">
    <property type="entry name" value="TetR_N"/>
    <property type="match status" value="1"/>
</dbReference>
<dbReference type="PRINTS" id="PR00455">
    <property type="entry name" value="HTHTETR"/>
</dbReference>
<dbReference type="PANTHER" id="PTHR30055">
    <property type="entry name" value="HTH-TYPE TRANSCRIPTIONAL REGULATOR RUTR"/>
    <property type="match status" value="1"/>
</dbReference>
<gene>
    <name evidence="6" type="ORF">H7B90_25225</name>
</gene>
<dbReference type="SUPFAM" id="SSF46689">
    <property type="entry name" value="Homeodomain-like"/>
    <property type="match status" value="1"/>
</dbReference>
<dbReference type="InterPro" id="IPR001647">
    <property type="entry name" value="HTH_TetR"/>
</dbReference>
<evidence type="ECO:0000256" key="4">
    <source>
        <dbReference type="PROSITE-ProRule" id="PRU00335"/>
    </source>
</evidence>
<evidence type="ECO:0000256" key="2">
    <source>
        <dbReference type="ARBA" id="ARBA00023125"/>
    </source>
</evidence>
<name>A0A841U8Y0_9BACL</name>
<dbReference type="Proteomes" id="UP000553776">
    <property type="component" value="Unassembled WGS sequence"/>
</dbReference>
<keyword evidence="2 4" id="KW-0238">DNA-binding</keyword>
<evidence type="ECO:0000313" key="7">
    <source>
        <dbReference type="Proteomes" id="UP000553776"/>
    </source>
</evidence>
<evidence type="ECO:0000259" key="5">
    <source>
        <dbReference type="PROSITE" id="PS50977"/>
    </source>
</evidence>
<dbReference type="AlphaFoldDB" id="A0A841U8Y0"/>
<evidence type="ECO:0000256" key="1">
    <source>
        <dbReference type="ARBA" id="ARBA00023015"/>
    </source>
</evidence>
<feature type="DNA-binding region" description="H-T-H motif" evidence="4">
    <location>
        <begin position="31"/>
        <end position="50"/>
    </location>
</feature>
<dbReference type="GO" id="GO:0000976">
    <property type="term" value="F:transcription cis-regulatory region binding"/>
    <property type="evidence" value="ECO:0007669"/>
    <property type="project" value="TreeGrafter"/>
</dbReference>
<sequence length="192" mass="21922">MNREDKKKYTRHRIIESAIELFEEQGYESTTVQQIANRAKVAKGTFFNYFASKEDMILELQGFILMNVIESKREAAGSIVGGLRDSLLAYARNFPMTPSVTRAVLQGTYGKPRLGLAQSERSREFLAYLAPILAEGQERGEIRKDVSAECIARMAVQCYYGVLMLWVLEQEQVSLEERMTLQFDVFFQGLRA</sequence>
<dbReference type="InterPro" id="IPR036271">
    <property type="entry name" value="Tet_transcr_reg_TetR-rel_C_sf"/>
</dbReference>
<evidence type="ECO:0000313" key="6">
    <source>
        <dbReference type="EMBL" id="MBB6694703.1"/>
    </source>
</evidence>
<keyword evidence="3" id="KW-0804">Transcription</keyword>
<dbReference type="PANTHER" id="PTHR30055:SF234">
    <property type="entry name" value="HTH-TYPE TRANSCRIPTIONAL REGULATOR BETI"/>
    <property type="match status" value="1"/>
</dbReference>
<dbReference type="PROSITE" id="PS01081">
    <property type="entry name" value="HTH_TETR_1"/>
    <property type="match status" value="1"/>
</dbReference>
<reference evidence="6 7" key="1">
    <citation type="submission" date="2020-08" db="EMBL/GenBank/DDBJ databases">
        <title>Cohnella phylogeny.</title>
        <authorList>
            <person name="Dunlap C."/>
        </authorList>
    </citation>
    <scope>NUCLEOTIDE SEQUENCE [LARGE SCALE GENOMIC DNA]</scope>
    <source>
        <strain evidence="6 7">DSM 25239</strain>
    </source>
</reference>
<dbReference type="Gene3D" id="1.10.357.10">
    <property type="entry name" value="Tetracycline Repressor, domain 2"/>
    <property type="match status" value="1"/>
</dbReference>
<dbReference type="SUPFAM" id="SSF48498">
    <property type="entry name" value="Tetracyclin repressor-like, C-terminal domain"/>
    <property type="match status" value="1"/>
</dbReference>
<evidence type="ECO:0000256" key="3">
    <source>
        <dbReference type="ARBA" id="ARBA00023163"/>
    </source>
</evidence>
<dbReference type="RefSeq" id="WP_185138669.1">
    <property type="nucleotide sequence ID" value="NZ_BORM01000019.1"/>
</dbReference>
<organism evidence="6 7">
    <name type="scientific">Cohnella xylanilytica</name>
    <dbReference type="NCBI Taxonomy" id="557555"/>
    <lineage>
        <taxon>Bacteria</taxon>
        <taxon>Bacillati</taxon>
        <taxon>Bacillota</taxon>
        <taxon>Bacilli</taxon>
        <taxon>Bacillales</taxon>
        <taxon>Paenibacillaceae</taxon>
        <taxon>Cohnella</taxon>
    </lineage>
</organism>
<comment type="caution">
    <text evidence="6">The sequence shown here is derived from an EMBL/GenBank/DDBJ whole genome shotgun (WGS) entry which is preliminary data.</text>
</comment>
<dbReference type="InterPro" id="IPR023772">
    <property type="entry name" value="DNA-bd_HTH_TetR-type_CS"/>
</dbReference>
<protein>
    <submittedName>
        <fullName evidence="6">TetR/AcrR family transcriptional regulator</fullName>
    </submittedName>
</protein>
<dbReference type="GO" id="GO:0003700">
    <property type="term" value="F:DNA-binding transcription factor activity"/>
    <property type="evidence" value="ECO:0007669"/>
    <property type="project" value="TreeGrafter"/>
</dbReference>
<dbReference type="InterPro" id="IPR009057">
    <property type="entry name" value="Homeodomain-like_sf"/>
</dbReference>
<proteinExistence type="predicted"/>
<keyword evidence="7" id="KW-1185">Reference proteome</keyword>
<dbReference type="EMBL" id="JACJVR010000101">
    <property type="protein sequence ID" value="MBB6694703.1"/>
    <property type="molecule type" value="Genomic_DNA"/>
</dbReference>
<dbReference type="InterPro" id="IPR050109">
    <property type="entry name" value="HTH-type_TetR-like_transc_reg"/>
</dbReference>
<keyword evidence="1" id="KW-0805">Transcription regulation</keyword>